<evidence type="ECO:0000256" key="4">
    <source>
        <dbReference type="PROSITE-ProRule" id="PRU00087"/>
    </source>
</evidence>
<dbReference type="InterPro" id="IPR036872">
    <property type="entry name" value="CH_dom_sf"/>
</dbReference>
<feature type="region of interest" description="Disordered" evidence="5">
    <location>
        <begin position="1"/>
        <end position="21"/>
    </location>
</feature>
<feature type="repeat" description="Filamin" evidence="4">
    <location>
        <begin position="2179"/>
        <end position="2271"/>
    </location>
</feature>
<dbReference type="CDD" id="cd21230">
    <property type="entry name" value="CH_FLN_rpt2"/>
    <property type="match status" value="1"/>
</dbReference>
<dbReference type="Gene3D" id="2.60.40.10">
    <property type="entry name" value="Immunoglobulins"/>
    <property type="match status" value="21"/>
</dbReference>
<dbReference type="FunFam" id="2.60.40.10:FF:000007">
    <property type="entry name" value="Filamin-B isoform C"/>
    <property type="match status" value="1"/>
</dbReference>
<feature type="repeat" description="Filamin" evidence="4">
    <location>
        <begin position="2593"/>
        <end position="2685"/>
    </location>
</feature>
<dbReference type="Proteomes" id="UP000050791">
    <property type="component" value="Unassembled WGS sequence"/>
</dbReference>
<organism evidence="7 8">
    <name type="scientific">Schistosoma mattheei</name>
    <dbReference type="NCBI Taxonomy" id="31246"/>
    <lineage>
        <taxon>Eukaryota</taxon>
        <taxon>Metazoa</taxon>
        <taxon>Spiralia</taxon>
        <taxon>Lophotrochozoa</taxon>
        <taxon>Platyhelminthes</taxon>
        <taxon>Trematoda</taxon>
        <taxon>Digenea</taxon>
        <taxon>Strigeidida</taxon>
        <taxon>Schistosomatoidea</taxon>
        <taxon>Schistosomatidae</taxon>
        <taxon>Schistosoma</taxon>
    </lineage>
</organism>
<dbReference type="SMART" id="SM00557">
    <property type="entry name" value="IG_FLMN"/>
    <property type="match status" value="20"/>
</dbReference>
<evidence type="ECO:0000313" key="8">
    <source>
        <dbReference type="WBParaSite" id="SMTH1_80070.3"/>
    </source>
</evidence>
<dbReference type="SUPFAM" id="SSF47576">
    <property type="entry name" value="Calponin-homology domain, CH-domain"/>
    <property type="match status" value="1"/>
</dbReference>
<dbReference type="InterPro" id="IPR001298">
    <property type="entry name" value="Filamin/ABP280_rpt"/>
</dbReference>
<feature type="repeat" description="Filamin" evidence="4">
    <location>
        <begin position="673"/>
        <end position="764"/>
    </location>
</feature>
<dbReference type="FunFam" id="2.60.40.10:FF:000140">
    <property type="entry name" value="FiLamiN (Actin binding protein) homolog"/>
    <property type="match status" value="1"/>
</dbReference>
<feature type="repeat" description="Filamin" evidence="4">
    <location>
        <begin position="1998"/>
        <end position="2090"/>
    </location>
</feature>
<dbReference type="PROSITE" id="PS50194">
    <property type="entry name" value="FILAMIN_REPEAT"/>
    <property type="match status" value="21"/>
</dbReference>
<feature type="domain" description="Calponin-homology (CH)" evidence="6">
    <location>
        <begin position="36"/>
        <end position="142"/>
    </location>
</feature>
<sequence>MDHDEDSSDRDCGLVESDEETRMAEKELAEDAQWKIFQKNTFTRWANEHLKKTDLLIEDLETDLSDGLRLVALVEVLSGHKFRHVNKRPTFRTQKLENVTTVLRYLEETEGLRLISIDSSHIVDCNLKLILGLIWTLILHYSISVPLIADEENVLQDDRSQTQGPKQRLLSWVKQKLPIIPIRNFTTDWNDGIAIGALVDACAPGLCPDWPHWDQQNPLRNATEAMTAADDWLSIPQLIRPEEMIDPNVDEKSMMTYISQFPNACLKEGAPLRAKLNPSKVRAYGPGLESNENRIGTPAKFYVETAHAGRGQLEILVINCRGVRETCEVIFDNETNQTYSCVYEPRLEGEYRIVIKYGGHEIPNSPFRVNVKGIFIDPSKVTVSGPGLQNSELNCVGRRTHFNVHTQNAGNGIVDCYIVDPHGRTDTVKPRITCPGGDGCFIVEYTPKEVGVHQVFVQFAEKQIPNSPFQVEIAPRESGKAAAIAALSAVIQNSTFNQSAKQSIHNEVPEIKNTSRQNGFHENPDVALVETFDNMNVENGTVSSDSLLMNSSERKNEKKQLVDNSVKEESFIHEIIEEVHPELAYATGRGIQARGIRVQDRVKFSVHTERAGDQAPLAVTMTRADGQSEPVEIHQIDKFLWDCFYNPQRPGKYTLNVRYGNGHIQHSPYTIVVGPHKKSAIRAFGPGLEGGVVNHPNLFTIVCNGDGSGLGFLIEGPSEAKVLCQDNGDDSAQVTYTVSQPGEYAVHVTCFDEDIPGSPYMPIITPCIEDIHSNKLRVYGPGVEKMDLSIGHSTEFYIDGLQDAVPPQLSRSLKDSLLHVDCHDTTGNPVPVQSSIRSDGTVVCTYKPMSPGIHTVYASIAGISLKGSPFRVTVAPEIQPDKMKLWGPGLQSATRKKPAQFFIDPQEVFSGENEIELMANNPVSVNIVNDQGHTIPTRLSKQSDNTVRIEYTPTSLCTNVHITPLIGGTPAKSSIHVPVACGFDISKIKVQNLDTTINSHSTNQFRIYTKDAIDILDHLIVKIQSVDNPEICLPVNLNVETTDSILCTFTINNNTPCTCYNVQIMVDNENILHEMNTINVVNNVESTVVDPKNTNDIDLYSCKPNAKELHQTRIPGDNNSNNISYMEINNNCFDESTKDNSYGKINDILEKIDNQLHAKKSFINGDNHAYSSCPHENTHRIFVTNGYLKEFEQNNKMELLQHMKCNNHLTTSLNENELTISADCHLVNHDDSNNTAHITNCTPLSPVQKYPPRPFITEEEKTEIIAKSKWPQSMPEQHAYQITAQGSGLDKAIVNEPADFVINSENVPPAPLSVTIAGPSEAKIHCIDNGNGTCGVNYTPLLPGCYTINVVYNDESHISGSPFFVQAYPADKPNLTVDDVICYGVGVDSSNEVHKASYVKFTVDASAIDAHSEGTVTAVLTGPDNGKSACQVLSNKDGTYVCNYTPLEEGQHKIHVNYEGLPVPGSPFHINVVPGCDPSRVKAYGPGLENGPHLKPGVQTSFTVDLTGAGQGGLGLAVEGPSEAPIDCQDNRNGTCTVYYTPSVYGSYAVYVRFNDVNVPGSPFNVNVNPKVDPNQVRCYGSGLESGLLRAGWPAYFTVDTKNAGDARLKVMYTPKSGGELCPAIVQPFGGGSEKDSTQQHYYKVTYTPETDGPCRIEVTYDDVHVPGSPYVVKIRKASEPNLVRVLGAGIKGPVLASLPATFTVDAREAGMGDLTLGITDPKGQSVPVRVVSVPVDSESVATNGVVPSVTSLASGDVSDTGLLSCTYEPYLIGPHNIHVMFADSEVVDSPFTVHSVATGRADLCEIKSGIKKVIPVGKENVIKVDTSLGGKGRLTCQVIQHPIKQSSSAATLLPVETEHNGDGTTCVYYTPTQLSELNVELRYGGQLIPNGEFVQKVVSPEDIIDENSHSNMYRPVVFRLPAPRNKAKIEAIVLRPSGLQQQVPVKMNDDETITITYDPVEHGMHELRINVHSPVKSGSPDSTISMPLQGSPYKFYVDITGTGRITAYGPGLSHGITSQLAEFTIVTKEAGVGGLSVSVEGPSKAEIQCVENADGTCSVSYLPLAPGQYTITIKFADEHIPGSPFIAKITGDLLKRSQVSMGAPSDIALEAVDEDIATLTASVHSASGREEPCVLKSLPNNRLGISFTPKEVGEHLVSVFQAGKHIANSPFRIRVSDKEIGDPRRVRVSGPGLISGLSNKPNQFTVDTRDAGYAGLSLSIEGPSNADIECHDNNDGTCTVIYTPTEPGQYAINVKYANVHVPNSPFCVDIGGEPSMKMMERITRRREASKVTCVGSRCELSLRLTDTNPNDLSATITSPSGHTTRCEIVPIDNEHYNIKFIPQEMGEHLVTVKHKGIQISGSPFHFTVGPITDGVANKVRAMGSGLQEGWTHITNEFSIYTREAGAGTLSIAMEGPSKAEIDCDERRDGSSAVLYRVTAPGTYVCSLKFNDEHIPCSPFRIHVSDSTQTRRIASYILPSRTTDVHSARSTSSKEETLRIGRPIAFTVHHVETPGYILKAKVSTPSGTHEDAIVQPIDPDQFVIRFVPREGGPHLVHVHSVPIKDSNKADWSFGPNSLYKSIQGSPFRLVVSQHAADPGMVCASGEGLRKGKVDVKNSFFVNTTNAGCGVLNVTVDGPSKATVTSQEHDEGYAFFYTPTVPGIYEITIKYGGNFHISGSPFRVEVTGTPRSEVTDSRSEDRQSNVTLETVGKTMTGVSASAELENHCSGSHPELVTCQGLGLKYAERDRLNCFNVDASQAGNDVLLIGICGPKQASEEVVVKHLSNNQYTVSYRVFQSGKHFLVIKWGDQDIPGSPFVIDIP</sequence>
<feature type="repeat" description="Filamin" evidence="4">
    <location>
        <begin position="1473"/>
        <end position="1568"/>
    </location>
</feature>
<dbReference type="SUPFAM" id="SSF81296">
    <property type="entry name" value="E set domains"/>
    <property type="match status" value="21"/>
</dbReference>
<dbReference type="Pfam" id="PF00307">
    <property type="entry name" value="CH"/>
    <property type="match status" value="2"/>
</dbReference>
<feature type="repeat" description="Filamin" evidence="4">
    <location>
        <begin position="2727"/>
        <end position="2821"/>
    </location>
</feature>
<name>A0AA85BVC6_9TREM</name>
<dbReference type="FunFam" id="2.60.40.10:FF:000001">
    <property type="entry name" value="Filamin-C isoform b"/>
    <property type="match status" value="1"/>
</dbReference>
<feature type="repeat" description="Filamin" evidence="4">
    <location>
        <begin position="1915"/>
        <end position="1998"/>
    </location>
</feature>
<evidence type="ECO:0000256" key="5">
    <source>
        <dbReference type="SAM" id="MobiDB-lite"/>
    </source>
</evidence>
<dbReference type="PANTHER" id="PTHR38537">
    <property type="entry name" value="JITTERBUG, ISOFORM N"/>
    <property type="match status" value="1"/>
</dbReference>
<comment type="similarity">
    <text evidence="1">Belongs to the filamin family.</text>
</comment>
<feature type="repeat" description="Filamin" evidence="4">
    <location>
        <begin position="875"/>
        <end position="953"/>
    </location>
</feature>
<feature type="domain" description="Calponin-homology (CH)" evidence="6">
    <location>
        <begin position="163"/>
        <end position="266"/>
    </location>
</feature>
<feature type="repeat" description="Filamin" evidence="4">
    <location>
        <begin position="373"/>
        <end position="473"/>
    </location>
</feature>
<evidence type="ECO:0000313" key="7">
    <source>
        <dbReference type="Proteomes" id="UP000050791"/>
    </source>
</evidence>
<feature type="repeat" description="Filamin" evidence="4">
    <location>
        <begin position="2088"/>
        <end position="2176"/>
    </location>
</feature>
<reference evidence="8" key="1">
    <citation type="submission" date="2023-11" db="UniProtKB">
        <authorList>
            <consortium name="WormBaseParasite"/>
        </authorList>
    </citation>
    <scope>IDENTIFICATION</scope>
</reference>
<dbReference type="PROSITE" id="PS00019">
    <property type="entry name" value="ACTININ_1"/>
    <property type="match status" value="1"/>
</dbReference>
<dbReference type="PROSITE" id="PS50021">
    <property type="entry name" value="CH"/>
    <property type="match status" value="2"/>
</dbReference>
<keyword evidence="2" id="KW-0677">Repeat</keyword>
<feature type="repeat" description="Filamin" evidence="4">
    <location>
        <begin position="2372"/>
        <end position="2464"/>
    </location>
</feature>
<dbReference type="FunFam" id="1.10.418.10:FF:000008">
    <property type="entry name" value="Filamin-B isoform C"/>
    <property type="match status" value="1"/>
</dbReference>
<proteinExistence type="inferred from homology"/>
<feature type="repeat" description="Filamin" evidence="4">
    <location>
        <begin position="1372"/>
        <end position="1472"/>
    </location>
</feature>
<feature type="repeat" description="Filamin" evidence="4">
    <location>
        <begin position="2295"/>
        <end position="2369"/>
    </location>
</feature>
<dbReference type="InterPro" id="IPR001715">
    <property type="entry name" value="CH_dom"/>
</dbReference>
<dbReference type="Gene3D" id="1.10.418.10">
    <property type="entry name" value="Calponin-like domain"/>
    <property type="match status" value="2"/>
</dbReference>
<feature type="repeat" description="Filamin" evidence="4">
    <location>
        <begin position="1810"/>
        <end position="1898"/>
    </location>
</feature>
<evidence type="ECO:0000256" key="3">
    <source>
        <dbReference type="ARBA" id="ARBA00023203"/>
    </source>
</evidence>
<feature type="compositionally biased region" description="Basic and acidic residues" evidence="5">
    <location>
        <begin position="1"/>
        <end position="13"/>
    </location>
</feature>
<dbReference type="Pfam" id="PF00630">
    <property type="entry name" value="Filamin"/>
    <property type="match status" value="18"/>
</dbReference>
<dbReference type="SMART" id="SM00033">
    <property type="entry name" value="CH"/>
    <property type="match status" value="2"/>
</dbReference>
<dbReference type="InterPro" id="IPR017868">
    <property type="entry name" value="Filamin/ABP280_repeat-like"/>
</dbReference>
<feature type="repeat" description="Filamin" evidence="4">
    <location>
        <begin position="768"/>
        <end position="874"/>
    </location>
</feature>
<feature type="repeat" description="Filamin" evidence="4">
    <location>
        <begin position="1274"/>
        <end position="1367"/>
    </location>
</feature>
<keyword evidence="3" id="KW-0009">Actin-binding</keyword>
<dbReference type="CDD" id="cd21311">
    <property type="entry name" value="CH_dFLNA-like_rpt1"/>
    <property type="match status" value="1"/>
</dbReference>
<dbReference type="InterPro" id="IPR013783">
    <property type="entry name" value="Ig-like_fold"/>
</dbReference>
<accession>A0AA85BVC6</accession>
<dbReference type="PANTHER" id="PTHR38537:SF8">
    <property type="entry name" value="FILAMIN-A"/>
    <property type="match status" value="1"/>
</dbReference>
<evidence type="ECO:0000259" key="6">
    <source>
        <dbReference type="PROSITE" id="PS50021"/>
    </source>
</evidence>
<feature type="repeat" description="Filamin" evidence="4">
    <location>
        <begin position="1676"/>
        <end position="1796"/>
    </location>
</feature>
<evidence type="ECO:0000256" key="1">
    <source>
        <dbReference type="ARBA" id="ARBA00009238"/>
    </source>
</evidence>
<dbReference type="WBParaSite" id="SMTH1_80070.3">
    <property type="protein sequence ID" value="SMTH1_80070.3"/>
    <property type="gene ID" value="SMTH1_80070"/>
</dbReference>
<feature type="repeat" description="Filamin" evidence="4">
    <location>
        <begin position="576"/>
        <end position="673"/>
    </location>
</feature>
<feature type="repeat" description="Filamin" evidence="4">
    <location>
        <begin position="273"/>
        <end position="371"/>
    </location>
</feature>
<dbReference type="GO" id="GO:0051015">
    <property type="term" value="F:actin filament binding"/>
    <property type="evidence" value="ECO:0007669"/>
    <property type="project" value="InterPro"/>
</dbReference>
<feature type="repeat" description="Filamin" evidence="4">
    <location>
        <begin position="1569"/>
        <end position="1675"/>
    </location>
</feature>
<dbReference type="FunFam" id="2.60.40.10:FF:000096">
    <property type="entry name" value="filamin-C isoform X2"/>
    <property type="match status" value="1"/>
</dbReference>
<dbReference type="InterPro" id="IPR001589">
    <property type="entry name" value="Actinin_actin-bd_CS"/>
</dbReference>
<dbReference type="FunFam" id="1.10.418.10:FF:000006">
    <property type="entry name" value="Filamin-B isoform A"/>
    <property type="match status" value="1"/>
</dbReference>
<evidence type="ECO:0000256" key="2">
    <source>
        <dbReference type="ARBA" id="ARBA00022737"/>
    </source>
</evidence>
<protein>
    <recommendedName>
        <fullName evidence="6">Calponin-homology (CH) domain-containing protein</fullName>
    </recommendedName>
</protein>
<dbReference type="InterPro" id="IPR014756">
    <property type="entry name" value="Ig_E-set"/>
</dbReference>
<feature type="repeat" description="Filamin" evidence="4">
    <location>
        <begin position="2480"/>
        <end position="2591"/>
    </location>
</feature>
<dbReference type="GO" id="GO:0030036">
    <property type="term" value="P:actin cytoskeleton organization"/>
    <property type="evidence" value="ECO:0007669"/>
    <property type="project" value="InterPro"/>
</dbReference>
<dbReference type="InterPro" id="IPR044801">
    <property type="entry name" value="Filamin"/>
</dbReference>